<protein>
    <submittedName>
        <fullName evidence="3">ARAD1D25982p</fullName>
    </submittedName>
</protein>
<feature type="compositionally biased region" description="Polar residues" evidence="1">
    <location>
        <begin position="430"/>
        <end position="444"/>
    </location>
</feature>
<dbReference type="AlphaFoldDB" id="A0A060TAS1"/>
<gene>
    <name evidence="3" type="ORF">GNLVRS02_ARAD1D25982g</name>
</gene>
<dbReference type="GO" id="GO:0005783">
    <property type="term" value="C:endoplasmic reticulum"/>
    <property type="evidence" value="ECO:0007669"/>
    <property type="project" value="TreeGrafter"/>
</dbReference>
<feature type="compositionally biased region" description="Polar residues" evidence="1">
    <location>
        <begin position="196"/>
        <end position="220"/>
    </location>
</feature>
<feature type="region of interest" description="Disordered" evidence="1">
    <location>
        <begin position="159"/>
        <end position="275"/>
    </location>
</feature>
<evidence type="ECO:0000259" key="2">
    <source>
        <dbReference type="PROSITE" id="PS50033"/>
    </source>
</evidence>
<dbReference type="PROSITE" id="PS50033">
    <property type="entry name" value="UBX"/>
    <property type="match status" value="1"/>
</dbReference>
<evidence type="ECO:0000313" key="3">
    <source>
        <dbReference type="EMBL" id="CDP38063.1"/>
    </source>
</evidence>
<feature type="compositionally biased region" description="Basic and acidic residues" evidence="1">
    <location>
        <begin position="224"/>
        <end position="264"/>
    </location>
</feature>
<dbReference type="InterPro" id="IPR001012">
    <property type="entry name" value="UBX_dom"/>
</dbReference>
<feature type="domain" description="UBX" evidence="2">
    <location>
        <begin position="278"/>
        <end position="356"/>
    </location>
</feature>
<feature type="compositionally biased region" description="Polar residues" evidence="1">
    <location>
        <begin position="265"/>
        <end position="275"/>
    </location>
</feature>
<dbReference type="Gene3D" id="3.10.20.90">
    <property type="entry name" value="Phosphatidylinositol 3-kinase Catalytic Subunit, Chain A, domain 1"/>
    <property type="match status" value="1"/>
</dbReference>
<dbReference type="PANTHER" id="PTHR46424:SF1">
    <property type="entry name" value="UBX DOMAIN-CONTAINING PROTEIN 4"/>
    <property type="match status" value="1"/>
</dbReference>
<feature type="region of interest" description="Disordered" evidence="1">
    <location>
        <begin position="396"/>
        <end position="444"/>
    </location>
</feature>
<feature type="compositionally biased region" description="Low complexity" evidence="1">
    <location>
        <begin position="182"/>
        <end position="192"/>
    </location>
</feature>
<evidence type="ECO:0000256" key="1">
    <source>
        <dbReference type="SAM" id="MobiDB-lite"/>
    </source>
</evidence>
<dbReference type="Pfam" id="PF23187">
    <property type="entry name" value="UBX7_N"/>
    <property type="match status" value="1"/>
</dbReference>
<reference evidence="3" key="1">
    <citation type="submission" date="2014-02" db="EMBL/GenBank/DDBJ databases">
        <authorList>
            <person name="Genoscope - CEA"/>
        </authorList>
    </citation>
    <scope>NUCLEOTIDE SEQUENCE</scope>
    <source>
        <strain evidence="3">LS3</strain>
    </source>
</reference>
<accession>A0A060TAS1</accession>
<dbReference type="PhylomeDB" id="A0A060TAS1"/>
<dbReference type="SUPFAM" id="SSF54236">
    <property type="entry name" value="Ubiquitin-like"/>
    <property type="match status" value="1"/>
</dbReference>
<proteinExistence type="predicted"/>
<dbReference type="InterPro" id="IPR029071">
    <property type="entry name" value="Ubiquitin-like_domsf"/>
</dbReference>
<reference evidence="3" key="2">
    <citation type="submission" date="2014-06" db="EMBL/GenBank/DDBJ databases">
        <title>The complete genome of Blastobotrys (Arxula) adeninivorans LS3 - a yeast of biotechnological interest.</title>
        <authorList>
            <person name="Kunze G."/>
            <person name="Gaillardin C."/>
            <person name="Czernicka M."/>
            <person name="Durrens P."/>
            <person name="Martin T."/>
            <person name="Boer E."/>
            <person name="Gabaldon T."/>
            <person name="Cruz J."/>
            <person name="Talla E."/>
            <person name="Marck C."/>
            <person name="Goffeau A."/>
            <person name="Barbe V."/>
            <person name="Baret P."/>
            <person name="Baronian K."/>
            <person name="Beier S."/>
            <person name="Bleykasten C."/>
            <person name="Bode R."/>
            <person name="Casaregola S."/>
            <person name="Despons L."/>
            <person name="Fairhead C."/>
            <person name="Giersberg M."/>
            <person name="Gierski P."/>
            <person name="Hahnel U."/>
            <person name="Hartmann A."/>
            <person name="Jankowska D."/>
            <person name="Jubin C."/>
            <person name="Jung P."/>
            <person name="Lafontaine I."/>
            <person name="Leh-Louis V."/>
            <person name="Lemaire M."/>
            <person name="Marcet-Houben M."/>
            <person name="Mascher M."/>
            <person name="Morel G."/>
            <person name="Richard G.-F."/>
            <person name="Riechen J."/>
            <person name="Sacerdot C."/>
            <person name="Sarkar A."/>
            <person name="Savel G."/>
            <person name="Schacherer J."/>
            <person name="Sherman D."/>
            <person name="Straub M.-L."/>
            <person name="Stein N."/>
            <person name="Thierry A."/>
            <person name="Trautwein-Schult A."/>
            <person name="Westhof E."/>
            <person name="Worch S."/>
            <person name="Dujon B."/>
            <person name="Souciet J.-L."/>
            <person name="Wincker P."/>
            <person name="Scholz U."/>
            <person name="Neuveglise N."/>
        </authorList>
    </citation>
    <scope>NUCLEOTIDE SEQUENCE</scope>
    <source>
        <strain evidence="3">LS3</strain>
    </source>
</reference>
<dbReference type="GO" id="GO:0036503">
    <property type="term" value="P:ERAD pathway"/>
    <property type="evidence" value="ECO:0007669"/>
    <property type="project" value="TreeGrafter"/>
</dbReference>
<dbReference type="SMART" id="SM00166">
    <property type="entry name" value="UBX"/>
    <property type="match status" value="1"/>
</dbReference>
<dbReference type="EMBL" id="HG937694">
    <property type="protein sequence ID" value="CDP38063.1"/>
    <property type="molecule type" value="Genomic_DNA"/>
</dbReference>
<name>A0A060TAS1_BLAAD</name>
<feature type="compositionally biased region" description="Low complexity" evidence="1">
    <location>
        <begin position="399"/>
        <end position="416"/>
    </location>
</feature>
<dbReference type="Pfam" id="PF00789">
    <property type="entry name" value="UBX"/>
    <property type="match status" value="1"/>
</dbReference>
<sequence length="444" mass="48425">MINTLVYDPNYSTKLKNAGKPCSEISHLSLLTTDLKTIMPGPDAGLRFHESVTQAIALSLSSGKPLLVAVSSTPVGQDAGSLISLLWDPSVVPVVSEQMVPLAVIEGTQDYTNFTQFVPVDVVPSIYIIRQSKVVDMIKESEQVNKEALLARLQDALSNTQSSPAPPTPEVPQSSPHSAPFSAESVAEAGSESHPEQSNTSPSRDQPSKPKNTNVTSVSSQQQRYREQIQRQRQAEAEERKRILKLVEKDRKERQTADRQRRLSNDTNATRSKPRAFSNSAECALSIRLFDGTALKHRFSALDSMDVVRQWVDSNRTDGDGPYSFHQPITKHTFSTGDEVKTLRDLELTPSAALVLKPASNYASAYAGSPSSWLQKGTQVVGNALYNFLGLGYDPHSPPSSSSASEASSRAGSPEPGNVHTFRPHDDRTTYNGNQLSLQDNDAP</sequence>
<organism evidence="3">
    <name type="scientific">Blastobotrys adeninivorans</name>
    <name type="common">Yeast</name>
    <name type="synonym">Arxula adeninivorans</name>
    <dbReference type="NCBI Taxonomy" id="409370"/>
    <lineage>
        <taxon>Eukaryota</taxon>
        <taxon>Fungi</taxon>
        <taxon>Dikarya</taxon>
        <taxon>Ascomycota</taxon>
        <taxon>Saccharomycotina</taxon>
        <taxon>Dipodascomycetes</taxon>
        <taxon>Dipodascales</taxon>
        <taxon>Trichomonascaceae</taxon>
        <taxon>Blastobotrys</taxon>
    </lineage>
</organism>
<dbReference type="PANTHER" id="PTHR46424">
    <property type="entry name" value="UBX DOMAIN-CONTAINING PROTEIN 4"/>
    <property type="match status" value="1"/>
</dbReference>